<name>A0A016U077_9BILA</name>
<dbReference type="EMBL" id="JARK01001400">
    <property type="protein sequence ID" value="EYC08714.1"/>
    <property type="molecule type" value="Genomic_DNA"/>
</dbReference>
<proteinExistence type="predicted"/>
<evidence type="ECO:0000313" key="1">
    <source>
        <dbReference type="EMBL" id="EYC08714.1"/>
    </source>
</evidence>
<comment type="caution">
    <text evidence="1">The sequence shown here is derived from an EMBL/GenBank/DDBJ whole genome shotgun (WGS) entry which is preliminary data.</text>
</comment>
<protein>
    <submittedName>
        <fullName evidence="1">Uncharacterized protein</fullName>
    </submittedName>
</protein>
<reference evidence="2" key="1">
    <citation type="journal article" date="2015" name="Nat. Genet.">
        <title>The genome and transcriptome of the zoonotic hookworm Ancylostoma ceylanicum identify infection-specific gene families.</title>
        <authorList>
            <person name="Schwarz E.M."/>
            <person name="Hu Y."/>
            <person name="Antoshechkin I."/>
            <person name="Miller M.M."/>
            <person name="Sternberg P.W."/>
            <person name="Aroian R.V."/>
        </authorList>
    </citation>
    <scope>NUCLEOTIDE SEQUENCE</scope>
    <source>
        <strain evidence="2">HY135</strain>
    </source>
</reference>
<keyword evidence="2" id="KW-1185">Reference proteome</keyword>
<evidence type="ECO:0000313" key="2">
    <source>
        <dbReference type="Proteomes" id="UP000024635"/>
    </source>
</evidence>
<organism evidence="1 2">
    <name type="scientific">Ancylostoma ceylanicum</name>
    <dbReference type="NCBI Taxonomy" id="53326"/>
    <lineage>
        <taxon>Eukaryota</taxon>
        <taxon>Metazoa</taxon>
        <taxon>Ecdysozoa</taxon>
        <taxon>Nematoda</taxon>
        <taxon>Chromadorea</taxon>
        <taxon>Rhabditida</taxon>
        <taxon>Rhabditina</taxon>
        <taxon>Rhabditomorpha</taxon>
        <taxon>Strongyloidea</taxon>
        <taxon>Ancylostomatidae</taxon>
        <taxon>Ancylostomatinae</taxon>
        <taxon>Ancylostoma</taxon>
    </lineage>
</organism>
<gene>
    <name evidence="1" type="primary">Acey_s0064.g3493</name>
    <name evidence="1" type="ORF">Y032_0064g3493</name>
</gene>
<sequence length="90" mass="9696">MKHQPIAGARKCFASQHNDPILNIHSPSRVDVAARRSTGVAIVIDAPCTIALNHPCLTQHRSSAKPRRTPHHRWCGAAQQTGGAVGCKDD</sequence>
<dbReference type="Proteomes" id="UP000024635">
    <property type="component" value="Unassembled WGS sequence"/>
</dbReference>
<dbReference type="AlphaFoldDB" id="A0A016U077"/>
<accession>A0A016U077</accession>